<protein>
    <submittedName>
        <fullName evidence="1">Uncharacterized protein</fullName>
    </submittedName>
</protein>
<reference evidence="1 2" key="1">
    <citation type="submission" date="2014-11" db="EMBL/GenBank/DDBJ databases">
        <authorList>
            <person name="Zhu J."/>
            <person name="Qi W."/>
            <person name="Song R."/>
        </authorList>
    </citation>
    <scope>NUCLEOTIDE SEQUENCE [LARGE SCALE GENOMIC DNA]</scope>
</reference>
<proteinExistence type="predicted"/>
<gene>
    <name evidence="1" type="ORF">Vbra_17093</name>
</gene>
<dbReference type="InParanoid" id="A0A0G4G5B7"/>
<dbReference type="EMBL" id="CDMY01000571">
    <property type="protein sequence ID" value="CEM23739.1"/>
    <property type="molecule type" value="Genomic_DNA"/>
</dbReference>
<name>A0A0G4G5B7_VITBC</name>
<evidence type="ECO:0000313" key="2">
    <source>
        <dbReference type="Proteomes" id="UP000041254"/>
    </source>
</evidence>
<keyword evidence="2" id="KW-1185">Reference proteome</keyword>
<dbReference type="VEuPathDB" id="CryptoDB:Vbra_17093"/>
<sequence length="154" mass="17419">MADAQETRRAFHVQRRNRQDVVVDDLGREIIPFQSGISTSDLKRLIKDRFTRSLADVKIASLRFDPDIGLQWHVTDETFPDHGREGQQPIVVWAVDPSKGECSFIAAATQHYTTMRTATTAAVEGFSASWRSLRALSIGAFKRHFVQRCCSEQP</sequence>
<accession>A0A0G4G5B7</accession>
<evidence type="ECO:0000313" key="1">
    <source>
        <dbReference type="EMBL" id="CEM23739.1"/>
    </source>
</evidence>
<organism evidence="1 2">
    <name type="scientific">Vitrella brassicaformis (strain CCMP3155)</name>
    <dbReference type="NCBI Taxonomy" id="1169540"/>
    <lineage>
        <taxon>Eukaryota</taxon>
        <taxon>Sar</taxon>
        <taxon>Alveolata</taxon>
        <taxon>Colpodellida</taxon>
        <taxon>Vitrellaceae</taxon>
        <taxon>Vitrella</taxon>
    </lineage>
</organism>
<dbReference type="AlphaFoldDB" id="A0A0G4G5B7"/>
<dbReference type="Proteomes" id="UP000041254">
    <property type="component" value="Unassembled WGS sequence"/>
</dbReference>